<organism evidence="1">
    <name type="scientific">uncultured Spirochaetaceae bacterium</name>
    <dbReference type="NCBI Taxonomy" id="201186"/>
    <lineage>
        <taxon>Bacteria</taxon>
        <taxon>Pseudomonadati</taxon>
        <taxon>Spirochaetota</taxon>
        <taxon>Spirochaetia</taxon>
        <taxon>Spirochaetales</taxon>
        <taxon>Spirochaetaceae</taxon>
        <taxon>environmental samples</taxon>
    </lineage>
</organism>
<sequence length="485" mass="54529">MASVNFPENFAGKIFADSKYVFAYGAKLRLSAFEFRYFNSCGKTSGEDLGKIKSADDYYEVFEKSRNSLKIDLKKFEKNLDAEIALGSLGVSSRMKSPPLSTTISPFVSTLSDAASLSPSLPTKSSAKKDDAIFARMTFHSIENLSNETVRILPVHAEFLCSKNEIDSEKIPYIWTLRGGFLYKNFLKVTNGFWFERYYAQSSSNADVNWWSEIPVWNSALFNSCMNETTIAIPFFKNKFIFGITENFESHGRFWFRDEAVFRAGSFAFALGAFASDNVFLKQSIPFVASGGMKKSSLWQIKFVPEFTLFMSHGASLKFGAGGFLESRIENYEKKNQFDSLDAKFSTGAKFSGKTNSAKLTFAVSEIKIRQHLNEDEEMELPKISATANYSHKFKNKRRISASASFSAKLARDETKKEFSESVRVYYYPSVPFLKSVSVGASASQKKSYGKKFAPFAKASFSFKLKKIKINADIGVNANFKIPEE</sequence>
<name>A0A650ENM6_9SPIO</name>
<protein>
    <submittedName>
        <fullName evidence="1">Uncharacterized protein</fullName>
    </submittedName>
</protein>
<reference evidence="1" key="1">
    <citation type="journal article" date="2020" name="J. ISSAAS">
        <title>Lactobacilli and other gastrointestinal microbiota of Peromyscus leucopus, reservoir host for agents of Lyme disease and other zoonoses in North America.</title>
        <authorList>
            <person name="Milovic A."/>
            <person name="Bassam K."/>
            <person name="Shao H."/>
            <person name="Chatzistamou I."/>
            <person name="Tufts D.M."/>
            <person name="Diuk-Wasser M."/>
            <person name="Barbour A.G."/>
        </authorList>
    </citation>
    <scope>NUCLEOTIDE SEQUENCE</scope>
    <source>
        <strain evidence="1">LL50</strain>
    </source>
</reference>
<accession>A0A650ENM6</accession>
<dbReference type="EMBL" id="MN577574">
    <property type="protein sequence ID" value="QGT51389.1"/>
    <property type="molecule type" value="Genomic_DNA"/>
</dbReference>
<evidence type="ECO:0000313" key="1">
    <source>
        <dbReference type="EMBL" id="QGT51389.1"/>
    </source>
</evidence>
<gene>
    <name evidence="1" type="ORF">Unknown280_0810</name>
</gene>
<dbReference type="AlphaFoldDB" id="A0A650ENM6"/>
<proteinExistence type="predicted"/>